<evidence type="ECO:0000313" key="3">
    <source>
        <dbReference type="Proteomes" id="UP001418222"/>
    </source>
</evidence>
<feature type="domain" description="Tf2-1-like SH3-like" evidence="1">
    <location>
        <begin position="84"/>
        <end position="140"/>
    </location>
</feature>
<dbReference type="PANTHER" id="PTHR45835:SF99">
    <property type="entry name" value="CHROMO DOMAIN-CONTAINING PROTEIN-RELATED"/>
    <property type="match status" value="1"/>
</dbReference>
<comment type="caution">
    <text evidence="2">The sequence shown here is derived from an EMBL/GenBank/DDBJ whole genome shotgun (WGS) entry which is preliminary data.</text>
</comment>
<name>A0AAP0BYD1_9ASPA</name>
<evidence type="ECO:0000313" key="2">
    <source>
        <dbReference type="EMBL" id="KAK8952476.1"/>
    </source>
</evidence>
<dbReference type="Proteomes" id="UP001418222">
    <property type="component" value="Unassembled WGS sequence"/>
</dbReference>
<proteinExistence type="predicted"/>
<accession>A0AAP0BYD1</accession>
<reference evidence="2 3" key="1">
    <citation type="journal article" date="2022" name="Nat. Plants">
        <title>Genomes of leafy and leafless Platanthera orchids illuminate the evolution of mycoheterotrophy.</title>
        <authorList>
            <person name="Li M.H."/>
            <person name="Liu K.W."/>
            <person name="Li Z."/>
            <person name="Lu H.C."/>
            <person name="Ye Q.L."/>
            <person name="Zhang D."/>
            <person name="Wang J.Y."/>
            <person name="Li Y.F."/>
            <person name="Zhong Z.M."/>
            <person name="Liu X."/>
            <person name="Yu X."/>
            <person name="Liu D.K."/>
            <person name="Tu X.D."/>
            <person name="Liu B."/>
            <person name="Hao Y."/>
            <person name="Liao X.Y."/>
            <person name="Jiang Y.T."/>
            <person name="Sun W.H."/>
            <person name="Chen J."/>
            <person name="Chen Y.Q."/>
            <person name="Ai Y."/>
            <person name="Zhai J.W."/>
            <person name="Wu S.S."/>
            <person name="Zhou Z."/>
            <person name="Hsiao Y.Y."/>
            <person name="Wu W.L."/>
            <person name="Chen Y.Y."/>
            <person name="Lin Y.F."/>
            <person name="Hsu J.L."/>
            <person name="Li C.Y."/>
            <person name="Wang Z.W."/>
            <person name="Zhao X."/>
            <person name="Zhong W.Y."/>
            <person name="Ma X.K."/>
            <person name="Ma L."/>
            <person name="Huang J."/>
            <person name="Chen G.Z."/>
            <person name="Huang M.Z."/>
            <person name="Huang L."/>
            <person name="Peng D.H."/>
            <person name="Luo Y.B."/>
            <person name="Zou S.Q."/>
            <person name="Chen S.P."/>
            <person name="Lan S."/>
            <person name="Tsai W.C."/>
            <person name="Van de Peer Y."/>
            <person name="Liu Z.J."/>
        </authorList>
    </citation>
    <scope>NUCLEOTIDE SEQUENCE [LARGE SCALE GENOMIC DNA]</scope>
    <source>
        <strain evidence="2">Lor287</strain>
    </source>
</reference>
<dbReference type="InterPro" id="IPR056924">
    <property type="entry name" value="SH3_Tf2-1"/>
</dbReference>
<protein>
    <recommendedName>
        <fullName evidence="1">Tf2-1-like SH3-like domain-containing protein</fullName>
    </recommendedName>
</protein>
<evidence type="ECO:0000259" key="1">
    <source>
        <dbReference type="Pfam" id="PF24626"/>
    </source>
</evidence>
<gene>
    <name evidence="2" type="ORF">KSP39_PZI004727</name>
</gene>
<dbReference type="EMBL" id="JBBWWQ010000003">
    <property type="protein sequence ID" value="KAK8952476.1"/>
    <property type="molecule type" value="Genomic_DNA"/>
</dbReference>
<dbReference type="Pfam" id="PF24626">
    <property type="entry name" value="SH3_Tf2-1"/>
    <property type="match status" value="1"/>
</dbReference>
<sequence>MIEFVYNINFQATIKMTSNEALYGRRCQTPMSWVKASVIQLRKKQDIAYAFAITETICDRMGNMQDRQAKYYNTHPQHVKFAVGDMVYLKIKPFKAVSRIRQLKKSRPRYLGPFLNIKRIGECAYSPGLSAALNNLHDVF</sequence>
<keyword evidence="3" id="KW-1185">Reference proteome</keyword>
<dbReference type="PANTHER" id="PTHR45835">
    <property type="entry name" value="YALI0A06105P"/>
    <property type="match status" value="1"/>
</dbReference>
<organism evidence="2 3">
    <name type="scientific">Platanthera zijinensis</name>
    <dbReference type="NCBI Taxonomy" id="2320716"/>
    <lineage>
        <taxon>Eukaryota</taxon>
        <taxon>Viridiplantae</taxon>
        <taxon>Streptophyta</taxon>
        <taxon>Embryophyta</taxon>
        <taxon>Tracheophyta</taxon>
        <taxon>Spermatophyta</taxon>
        <taxon>Magnoliopsida</taxon>
        <taxon>Liliopsida</taxon>
        <taxon>Asparagales</taxon>
        <taxon>Orchidaceae</taxon>
        <taxon>Orchidoideae</taxon>
        <taxon>Orchideae</taxon>
        <taxon>Orchidinae</taxon>
        <taxon>Platanthera</taxon>
    </lineage>
</organism>
<dbReference type="AlphaFoldDB" id="A0AAP0BYD1"/>